<proteinExistence type="predicted"/>
<gene>
    <name evidence="1" type="ORF">Patl1_02050</name>
</gene>
<sequence length="103" mass="11898">MESTMIIAITRSKIMAIIMHFLDFFCKLFATRRASVPMLTWSTAFVTCNKGIVIAYVRSCGVAFRKAFNSTWRNIHKAFQLEAIIQVWHTLTQRITNATMKCF</sequence>
<reference evidence="2" key="1">
    <citation type="journal article" date="2023" name="G3 (Bethesda)">
        <title>Genome assembly and association tests identify interacting loci associated with vigor, precocity, and sex in interspecific pistachio rootstocks.</title>
        <authorList>
            <person name="Palmer W."/>
            <person name="Jacygrad E."/>
            <person name="Sagayaradj S."/>
            <person name="Cavanaugh K."/>
            <person name="Han R."/>
            <person name="Bertier L."/>
            <person name="Beede B."/>
            <person name="Kafkas S."/>
            <person name="Golino D."/>
            <person name="Preece J."/>
            <person name="Michelmore R."/>
        </authorList>
    </citation>
    <scope>NUCLEOTIDE SEQUENCE [LARGE SCALE GENOMIC DNA]</scope>
</reference>
<dbReference type="EMBL" id="CM047897">
    <property type="protein sequence ID" value="KAJ0112208.1"/>
    <property type="molecule type" value="Genomic_DNA"/>
</dbReference>
<protein>
    <submittedName>
        <fullName evidence="1">Uncharacterized protein</fullName>
    </submittedName>
</protein>
<evidence type="ECO:0000313" key="1">
    <source>
        <dbReference type="EMBL" id="KAJ0112208.1"/>
    </source>
</evidence>
<accession>A0ACC1C931</accession>
<keyword evidence="2" id="KW-1185">Reference proteome</keyword>
<evidence type="ECO:0000313" key="2">
    <source>
        <dbReference type="Proteomes" id="UP001164250"/>
    </source>
</evidence>
<organism evidence="1 2">
    <name type="scientific">Pistacia atlantica</name>
    <dbReference type="NCBI Taxonomy" id="434234"/>
    <lineage>
        <taxon>Eukaryota</taxon>
        <taxon>Viridiplantae</taxon>
        <taxon>Streptophyta</taxon>
        <taxon>Embryophyta</taxon>
        <taxon>Tracheophyta</taxon>
        <taxon>Spermatophyta</taxon>
        <taxon>Magnoliopsida</taxon>
        <taxon>eudicotyledons</taxon>
        <taxon>Gunneridae</taxon>
        <taxon>Pentapetalae</taxon>
        <taxon>rosids</taxon>
        <taxon>malvids</taxon>
        <taxon>Sapindales</taxon>
        <taxon>Anacardiaceae</taxon>
        <taxon>Pistacia</taxon>
    </lineage>
</organism>
<dbReference type="Proteomes" id="UP001164250">
    <property type="component" value="Chromosome 1"/>
</dbReference>
<comment type="caution">
    <text evidence="1">The sequence shown here is derived from an EMBL/GenBank/DDBJ whole genome shotgun (WGS) entry which is preliminary data.</text>
</comment>
<name>A0ACC1C931_9ROSI</name>